<evidence type="ECO:0000256" key="5">
    <source>
        <dbReference type="ARBA" id="ARBA00031954"/>
    </source>
</evidence>
<dbReference type="EnsemblMetazoa" id="LLOJ003538-RA">
    <property type="protein sequence ID" value="LLOJ003538-PA"/>
    <property type="gene ID" value="LLOJ003538"/>
</dbReference>
<name>A0A1B0EX98_LUTLO</name>
<accession>A0A1B0EX98</accession>
<dbReference type="InterPro" id="IPR013921">
    <property type="entry name" value="Mediator_Med20"/>
</dbReference>
<dbReference type="GO" id="GO:0003713">
    <property type="term" value="F:transcription coactivator activity"/>
    <property type="evidence" value="ECO:0007669"/>
    <property type="project" value="TreeGrafter"/>
</dbReference>
<keyword evidence="4 6" id="KW-0539">Nucleus</keyword>
<comment type="similarity">
    <text evidence="2 6">Belongs to the Mediator complex subunit 20 family.</text>
</comment>
<dbReference type="Proteomes" id="UP000092461">
    <property type="component" value="Unassembled WGS sequence"/>
</dbReference>
<reference evidence="7" key="2">
    <citation type="journal article" date="2020" name="BMC">
        <title>Leishmania infection induces a limited differential gene expression in the sand fly midgut.</title>
        <authorList>
            <person name="Coutinho-Abreu I.V."/>
            <person name="Serafim T.D."/>
            <person name="Meneses C."/>
            <person name="Kamhawi S."/>
            <person name="Oliveira F."/>
            <person name="Valenzuela J.G."/>
        </authorList>
    </citation>
    <scope>NUCLEOTIDE SEQUENCE</scope>
    <source>
        <strain evidence="7">Jacobina</strain>
        <tissue evidence="7">Midgut</tissue>
    </source>
</reference>
<dbReference type="AlphaFoldDB" id="A0A1B0EX98"/>
<dbReference type="PANTHER" id="PTHR12465:SF0">
    <property type="entry name" value="MEDIATOR OF RNA POLYMERASE II TRANSCRIPTION SUBUNIT 20"/>
    <property type="match status" value="1"/>
</dbReference>
<keyword evidence="6" id="KW-0010">Activator</keyword>
<proteinExistence type="inferred from homology"/>
<dbReference type="GO" id="GO:0006357">
    <property type="term" value="P:regulation of transcription by RNA polymerase II"/>
    <property type="evidence" value="ECO:0007669"/>
    <property type="project" value="InterPro"/>
</dbReference>
<dbReference type="Pfam" id="PF08612">
    <property type="entry name" value="Med20"/>
    <property type="match status" value="1"/>
</dbReference>
<comment type="subunit">
    <text evidence="6">Component of the Mediator complex.</text>
</comment>
<dbReference type="EMBL" id="AJWK01011290">
    <property type="status" value="NOT_ANNOTATED_CDS"/>
    <property type="molecule type" value="Genomic_DNA"/>
</dbReference>
<evidence type="ECO:0000256" key="4">
    <source>
        <dbReference type="ARBA" id="ARBA00023242"/>
    </source>
</evidence>
<protein>
    <recommendedName>
        <fullName evidence="3 6">Mediator of RNA polymerase II transcription subunit 20</fullName>
    </recommendedName>
    <alternativeName>
        <fullName evidence="5 6">Mediator complex subunit 20</fullName>
    </alternativeName>
</protein>
<dbReference type="GO" id="GO:0016592">
    <property type="term" value="C:mediator complex"/>
    <property type="evidence" value="ECO:0007669"/>
    <property type="project" value="InterPro"/>
</dbReference>
<dbReference type="VEuPathDB" id="VectorBase:LLONM1_005260"/>
<comment type="subcellular location">
    <subcellularLocation>
        <location evidence="1 6">Nucleus</location>
    </subcellularLocation>
</comment>
<evidence type="ECO:0000256" key="1">
    <source>
        <dbReference type="ARBA" id="ARBA00004123"/>
    </source>
</evidence>
<keyword evidence="6" id="KW-0804">Transcription</keyword>
<evidence type="ECO:0000313" key="8">
    <source>
        <dbReference type="EnsemblMetazoa" id="LLOJ003538-PA"/>
    </source>
</evidence>
<keyword evidence="6" id="KW-0805">Transcription regulation</keyword>
<reference evidence="9" key="1">
    <citation type="submission" date="2012-05" db="EMBL/GenBank/DDBJ databases">
        <title>Whole Genome Assembly of Lutzomyia longipalpis.</title>
        <authorList>
            <person name="Richards S."/>
            <person name="Qu C."/>
            <person name="Dillon R."/>
            <person name="Worley K."/>
            <person name="Scherer S."/>
            <person name="Batterton M."/>
            <person name="Taylor A."/>
            <person name="Hawes A."/>
            <person name="Hernandez B."/>
            <person name="Kovar C."/>
            <person name="Mandapat C."/>
            <person name="Pham C."/>
            <person name="Qu C."/>
            <person name="Jing C."/>
            <person name="Bess C."/>
            <person name="Bandaranaike D."/>
            <person name="Ngo D."/>
            <person name="Ongeri F."/>
            <person name="Arias F."/>
            <person name="Lara F."/>
            <person name="Weissenberger G."/>
            <person name="Kamau G."/>
            <person name="Han H."/>
            <person name="Shen H."/>
            <person name="Dinh H."/>
            <person name="Khalil I."/>
            <person name="Jones J."/>
            <person name="Shafer J."/>
            <person name="Jayaseelan J."/>
            <person name="Quiroz J."/>
            <person name="Blankenburg K."/>
            <person name="Nguyen L."/>
            <person name="Jackson L."/>
            <person name="Francisco L."/>
            <person name="Tang L.-Y."/>
            <person name="Pu L.-L."/>
            <person name="Perales L."/>
            <person name="Lorensuhewa L."/>
            <person name="Munidasa M."/>
            <person name="Coyle M."/>
            <person name="Taylor M."/>
            <person name="Puazo M."/>
            <person name="Firestine M."/>
            <person name="Scheel M."/>
            <person name="Javaid M."/>
            <person name="Wang M."/>
            <person name="Li M."/>
            <person name="Tabassum N."/>
            <person name="Saada N."/>
            <person name="Osuji N."/>
            <person name="Aqrawi P."/>
            <person name="Fu Q."/>
            <person name="Thornton R."/>
            <person name="Raj R."/>
            <person name="Goodspeed R."/>
            <person name="Mata R."/>
            <person name="Najjar R."/>
            <person name="Gubbala S."/>
            <person name="Lee S."/>
            <person name="Denson S."/>
            <person name="Patil S."/>
            <person name="Macmil S."/>
            <person name="Qi S."/>
            <person name="Matskevitch T."/>
            <person name="Palculict T."/>
            <person name="Mathew T."/>
            <person name="Vee V."/>
            <person name="Velamala V."/>
            <person name="Korchina V."/>
            <person name="Cai W."/>
            <person name="Liu W."/>
            <person name="Dai W."/>
            <person name="Zou X."/>
            <person name="Zhu Y."/>
            <person name="Zhang Y."/>
            <person name="Wu Y.-Q."/>
            <person name="Xin Y."/>
            <person name="Nazarath L."/>
            <person name="Kovar C."/>
            <person name="Han Y."/>
            <person name="Muzny D."/>
            <person name="Gibbs R."/>
        </authorList>
    </citation>
    <scope>NUCLEOTIDE SEQUENCE [LARGE SCALE GENOMIC DNA]</scope>
    <source>
        <strain evidence="9">Jacobina</strain>
    </source>
</reference>
<gene>
    <name evidence="6" type="primary">MED20</name>
</gene>
<dbReference type="EMBL" id="GITU01005385">
    <property type="protein sequence ID" value="MBC1174088.1"/>
    <property type="molecule type" value="Transcribed_RNA"/>
</dbReference>
<reference evidence="8" key="3">
    <citation type="submission" date="2020-05" db="UniProtKB">
        <authorList>
            <consortium name="EnsemblMetazoa"/>
        </authorList>
    </citation>
    <scope>IDENTIFICATION</scope>
    <source>
        <strain evidence="8">Jacobina</strain>
    </source>
</reference>
<evidence type="ECO:0000256" key="2">
    <source>
        <dbReference type="ARBA" id="ARBA00010743"/>
    </source>
</evidence>
<comment type="function">
    <text evidence="6">Component of the Mediator complex, a coactivator involved in the regulated transcription of nearly all RNA polymerase II-dependent genes. Mediator functions as a bridge to convey information from gene-specific regulatory proteins to the basal RNA polymerase II transcription machinery. Mediator is recruited to promoters by direct interactions with regulatory proteins and serves as a scaffold for the assembly of a functional preinitiation complex with RNA polymerase II and the general transcription factors.</text>
</comment>
<keyword evidence="9" id="KW-1185">Reference proteome</keyword>
<evidence type="ECO:0000256" key="6">
    <source>
        <dbReference type="RuleBase" id="RU364152"/>
    </source>
</evidence>
<evidence type="ECO:0000313" key="7">
    <source>
        <dbReference type="EMBL" id="MBC1174088.1"/>
    </source>
</evidence>
<evidence type="ECO:0000256" key="3">
    <source>
        <dbReference type="ARBA" id="ARBA00019690"/>
    </source>
</evidence>
<evidence type="ECO:0000313" key="9">
    <source>
        <dbReference type="Proteomes" id="UP000092461"/>
    </source>
</evidence>
<sequence length="213" mass="24014">MGVTILQPYLVPENKTGSQTIEFLTKNLTALGAVQAGHFLVDCETYMSSIQQMPPKTVHVLHSSEHPASVFSILDNGTKQIPLVADGLFDLLMLKMTPHYTSKKQTKTESKGPRFELGDFLIKLGSVTMSQSFKGILVEVEYRPCILPASCWELIREFLQGFLGSCVPNTIPSYFTNHNRLNEIYQPLDTIQQYLEHFTNYRKQTAPAIGMRQ</sequence>
<dbReference type="OrthoDB" id="1854899at2759"/>
<dbReference type="PANTHER" id="PTHR12465">
    <property type="entry name" value="UBIQUITIN SPECIFIC PROTEASE HOMOLOG 49"/>
    <property type="match status" value="1"/>
</dbReference>
<dbReference type="VEuPathDB" id="VectorBase:LLOJ003538"/>
<organism evidence="8 9">
    <name type="scientific">Lutzomyia longipalpis</name>
    <name type="common">Sand fly</name>
    <dbReference type="NCBI Taxonomy" id="7200"/>
    <lineage>
        <taxon>Eukaryota</taxon>
        <taxon>Metazoa</taxon>
        <taxon>Ecdysozoa</taxon>
        <taxon>Arthropoda</taxon>
        <taxon>Hexapoda</taxon>
        <taxon>Insecta</taxon>
        <taxon>Pterygota</taxon>
        <taxon>Neoptera</taxon>
        <taxon>Endopterygota</taxon>
        <taxon>Diptera</taxon>
        <taxon>Nematocera</taxon>
        <taxon>Psychodoidea</taxon>
        <taxon>Psychodidae</taxon>
        <taxon>Lutzomyia</taxon>
        <taxon>Lutzomyia</taxon>
    </lineage>
</organism>